<accession>A0A1H9KLE9</accession>
<evidence type="ECO:0000313" key="3">
    <source>
        <dbReference type="Proteomes" id="UP000198504"/>
    </source>
</evidence>
<proteinExistence type="predicted"/>
<sequence>MIVRILGEGQWEVPEDAVDGLNTLDDQVEKAVKAQDQAALTLALSELLDEVRTAGTAVPDDQLADSDLILPDVDSTLADVEALLADSSEGLIPG</sequence>
<dbReference type="Proteomes" id="UP000198504">
    <property type="component" value="Unassembled WGS sequence"/>
</dbReference>
<dbReference type="RefSeq" id="WP_091183401.1">
    <property type="nucleotide sequence ID" value="NZ_FOFA01000007.1"/>
</dbReference>
<feature type="domain" description="PspA-associated" evidence="1">
    <location>
        <begin position="1"/>
        <end position="94"/>
    </location>
</feature>
<reference evidence="3" key="1">
    <citation type="submission" date="2016-10" db="EMBL/GenBank/DDBJ databases">
        <authorList>
            <person name="Varghese N."/>
            <person name="Submissions S."/>
        </authorList>
    </citation>
    <scope>NUCLEOTIDE SEQUENCE [LARGE SCALE GENOMIC DNA]</scope>
    <source>
        <strain evidence="3">CGMCC 4.6856</strain>
    </source>
</reference>
<evidence type="ECO:0000313" key="2">
    <source>
        <dbReference type="EMBL" id="SEQ99889.1"/>
    </source>
</evidence>
<dbReference type="EMBL" id="FOFA01000007">
    <property type="protein sequence ID" value="SEQ99889.1"/>
    <property type="molecule type" value="Genomic_DNA"/>
</dbReference>
<gene>
    <name evidence="2" type="ORF">SAMN05421756_107266</name>
</gene>
<dbReference type="STRING" id="1036181.SAMN05421756_107266"/>
<name>A0A1H9KLE9_9ACTN</name>
<dbReference type="InterPro" id="IPR054437">
    <property type="entry name" value="PspA-assoc_dom"/>
</dbReference>
<keyword evidence="3" id="KW-1185">Reference proteome</keyword>
<dbReference type="AlphaFoldDB" id="A0A1H9KLE9"/>
<evidence type="ECO:0000259" key="1">
    <source>
        <dbReference type="Pfam" id="PF22743"/>
    </source>
</evidence>
<protein>
    <recommendedName>
        <fullName evidence="1">PspA-associated domain-containing protein</fullName>
    </recommendedName>
</protein>
<organism evidence="2 3">
    <name type="scientific">Microlunatus flavus</name>
    <dbReference type="NCBI Taxonomy" id="1036181"/>
    <lineage>
        <taxon>Bacteria</taxon>
        <taxon>Bacillati</taxon>
        <taxon>Actinomycetota</taxon>
        <taxon>Actinomycetes</taxon>
        <taxon>Propionibacteriales</taxon>
        <taxon>Propionibacteriaceae</taxon>
        <taxon>Microlunatus</taxon>
    </lineage>
</organism>
<dbReference type="OrthoDB" id="5244559at2"/>
<dbReference type="Pfam" id="PF22743">
    <property type="entry name" value="PspAA"/>
    <property type="match status" value="1"/>
</dbReference>